<evidence type="ECO:0000313" key="2">
    <source>
        <dbReference type="EMBL" id="QCI28395.1"/>
    </source>
</evidence>
<reference evidence="3 4" key="2">
    <citation type="submission" date="2018-11" db="EMBL/GenBank/DDBJ databases">
        <title>Genomic Encyclopedia of Type Strains, Phase IV (KMG-IV): sequencing the most valuable type-strain genomes for metagenomic binning, comparative biology and taxonomic classification.</title>
        <authorList>
            <person name="Goeker M."/>
        </authorList>
    </citation>
    <scope>NUCLEOTIDE SEQUENCE [LARGE SCALE GENOMIC DNA]</scope>
    <source>
        <strain evidence="3 4">DSM 27783</strain>
    </source>
</reference>
<evidence type="ECO:0000313" key="4">
    <source>
        <dbReference type="Proteomes" id="UP000272781"/>
    </source>
</evidence>
<dbReference type="EMBL" id="RJVK01000001">
    <property type="protein sequence ID" value="ROR40881.1"/>
    <property type="molecule type" value="Genomic_DNA"/>
</dbReference>
<dbReference type="AlphaFoldDB" id="A0AAJ4UYE9"/>
<dbReference type="PANTHER" id="PTHR33747:SF1">
    <property type="entry name" value="ADENYLATE CYCLASE-ASSOCIATED CAP C-TERMINAL DOMAIN-CONTAINING PROTEIN"/>
    <property type="match status" value="1"/>
</dbReference>
<dbReference type="InterPro" id="IPR004027">
    <property type="entry name" value="SEC_C_motif"/>
</dbReference>
<evidence type="ECO:0000259" key="1">
    <source>
        <dbReference type="Pfam" id="PF17775"/>
    </source>
</evidence>
<dbReference type="Gene3D" id="3.10.450.50">
    <property type="match status" value="1"/>
</dbReference>
<dbReference type="SUPFAM" id="SSF54427">
    <property type="entry name" value="NTF2-like"/>
    <property type="match status" value="1"/>
</dbReference>
<dbReference type="Proteomes" id="UP000272781">
    <property type="component" value="Unassembled WGS sequence"/>
</dbReference>
<dbReference type="PANTHER" id="PTHR33747">
    <property type="entry name" value="UPF0225 PROTEIN SCO1677"/>
    <property type="match status" value="1"/>
</dbReference>
<reference evidence="5" key="1">
    <citation type="submission" date="2018-03" db="EMBL/GenBank/DDBJ databases">
        <title>A comparative analysis of the Nautiliaceae.</title>
        <authorList>
            <person name="Grosche A."/>
            <person name="Smedile F."/>
            <person name="Vetriani C."/>
        </authorList>
    </citation>
    <scope>NUCLEOTIDE SEQUENCE [LARGE SCALE GENOMIC DNA]</scope>
    <source>
        <strain evidence="5">TB6</strain>
    </source>
</reference>
<organism evidence="3 4">
    <name type="scientific">Caminibacter pacificus</name>
    <dbReference type="NCBI Taxonomy" id="1424653"/>
    <lineage>
        <taxon>Bacteria</taxon>
        <taxon>Pseudomonadati</taxon>
        <taxon>Campylobacterota</taxon>
        <taxon>Epsilonproteobacteria</taxon>
        <taxon>Nautiliales</taxon>
        <taxon>Nautiliaceae</taxon>
        <taxon>Caminibacter</taxon>
    </lineage>
</organism>
<name>A0AAJ4UYE9_9BACT</name>
<dbReference type="Pfam" id="PF17775">
    <property type="entry name" value="YchJ_M-like"/>
    <property type="match status" value="1"/>
</dbReference>
<reference evidence="2" key="3">
    <citation type="submission" date="2019-06" db="EMBL/GenBank/DDBJ databases">
        <title>A comparative analysis of the Nautiliaceae.</title>
        <authorList>
            <person name="Grosche A."/>
            <person name="Smedile F."/>
            <person name="Vetriani C."/>
        </authorList>
    </citation>
    <scope>NUCLEOTIDE SEQUENCE</scope>
    <source>
        <strain evidence="2">TB6</strain>
    </source>
</reference>
<protein>
    <submittedName>
        <fullName evidence="3">SEC-C motif-containing protein</fullName>
    </submittedName>
</protein>
<accession>A0AAJ4UYE9</accession>
<dbReference type="RefSeq" id="WP_123351791.1">
    <property type="nucleotide sequence ID" value="NZ_CP027432.2"/>
</dbReference>
<evidence type="ECO:0000313" key="3">
    <source>
        <dbReference type="EMBL" id="ROR40881.1"/>
    </source>
</evidence>
<sequence>MKLKKLKISKNTKCPCGSGKKYKDCCFRWHKIGSAPNALLLMKSRFTAYAIGNADYIIKTTHPTSPHKEKDLDEWKRSIKEFSKSEFKKLEIVEFIDGEKEAFVEFKAYIDDYIMHERSRFVKKDKWYYVDGTQK</sequence>
<feature type="domain" description="YchJ-like middle NTF2-like" evidence="1">
    <location>
        <begin position="38"/>
        <end position="132"/>
    </location>
</feature>
<dbReference type="InterPro" id="IPR032710">
    <property type="entry name" value="NTF2-like_dom_sf"/>
</dbReference>
<evidence type="ECO:0000313" key="5">
    <source>
        <dbReference type="Proteomes" id="UP000298805"/>
    </source>
</evidence>
<dbReference type="Pfam" id="PF02810">
    <property type="entry name" value="SEC-C"/>
    <property type="match status" value="1"/>
</dbReference>
<dbReference type="SUPFAM" id="SSF103642">
    <property type="entry name" value="Sec-C motif"/>
    <property type="match status" value="1"/>
</dbReference>
<keyword evidence="5" id="KW-1185">Reference proteome</keyword>
<dbReference type="InterPro" id="IPR048469">
    <property type="entry name" value="YchJ-like_M"/>
</dbReference>
<gene>
    <name evidence="2" type="ORF">C6V80_05320</name>
    <name evidence="3" type="ORF">EDC58_0362</name>
</gene>
<dbReference type="EMBL" id="CP027432">
    <property type="protein sequence ID" value="QCI28395.1"/>
    <property type="molecule type" value="Genomic_DNA"/>
</dbReference>
<dbReference type="Proteomes" id="UP000298805">
    <property type="component" value="Chromosome"/>
</dbReference>
<proteinExistence type="predicted"/>